<evidence type="ECO:0000313" key="1">
    <source>
        <dbReference type="EMBL" id="RMX62099.1"/>
    </source>
</evidence>
<dbReference type="VEuPathDB" id="FungiDB:DD237_006052"/>
<dbReference type="AlphaFoldDB" id="A0A3M6V798"/>
<name>A0A3M6V798_9STRA</name>
<gene>
    <name evidence="2" type="ORF">DD237_006052</name>
    <name evidence="1" type="ORF">DD238_005190</name>
</gene>
<comment type="caution">
    <text evidence="1">The sequence shown here is derived from an EMBL/GenBank/DDBJ whole genome shotgun (WGS) entry which is preliminary data.</text>
</comment>
<proteinExistence type="predicted"/>
<dbReference type="Proteomes" id="UP000282087">
    <property type="component" value="Unassembled WGS sequence"/>
</dbReference>
<organism evidence="1 3">
    <name type="scientific">Peronospora effusa</name>
    <dbReference type="NCBI Taxonomy" id="542832"/>
    <lineage>
        <taxon>Eukaryota</taxon>
        <taxon>Sar</taxon>
        <taxon>Stramenopiles</taxon>
        <taxon>Oomycota</taxon>
        <taxon>Peronosporomycetes</taxon>
        <taxon>Peronosporales</taxon>
        <taxon>Peronosporaceae</taxon>
        <taxon>Peronospora</taxon>
    </lineage>
</organism>
<evidence type="ECO:0000313" key="2">
    <source>
        <dbReference type="EMBL" id="RQM09977.1"/>
    </source>
</evidence>
<protein>
    <submittedName>
        <fullName evidence="1">Uncharacterized protein</fullName>
    </submittedName>
</protein>
<dbReference type="Proteomes" id="UP000286097">
    <property type="component" value="Unassembled WGS sequence"/>
</dbReference>
<keyword evidence="3" id="KW-1185">Reference proteome</keyword>
<dbReference type="EMBL" id="QKXF01000661">
    <property type="protein sequence ID" value="RQM09977.1"/>
    <property type="molecule type" value="Genomic_DNA"/>
</dbReference>
<dbReference type="EMBL" id="QLLG01000809">
    <property type="protein sequence ID" value="RMX62099.1"/>
    <property type="molecule type" value="Genomic_DNA"/>
</dbReference>
<evidence type="ECO:0000313" key="4">
    <source>
        <dbReference type="Proteomes" id="UP000286097"/>
    </source>
</evidence>
<sequence length="89" mass="10108">MSRFVQTQEAVTTRQVVNHLMKVDAALTAMLKLLGPSVRAIVQAYLERHHFDQSHGIPSEQEVAAPLLPRHFLYFLGFDGLDMDHTSNY</sequence>
<accession>A0A3M6V798</accession>
<reference evidence="3 4" key="1">
    <citation type="submission" date="2018-06" db="EMBL/GenBank/DDBJ databases">
        <title>Comparative genomics of downy mildews reveals potential adaptations to biotrophy.</title>
        <authorList>
            <person name="Fletcher K."/>
            <person name="Klosterman S.J."/>
            <person name="Derevnina L."/>
            <person name="Martin F."/>
            <person name="Koike S."/>
            <person name="Reyes Chin-Wo S."/>
            <person name="Mou B."/>
            <person name="Michelmore R."/>
        </authorList>
    </citation>
    <scope>NUCLEOTIDE SEQUENCE [LARGE SCALE GENOMIC DNA]</scope>
    <source>
        <strain evidence="2 4">R13</strain>
        <strain evidence="1 3">R14</strain>
    </source>
</reference>
<evidence type="ECO:0000313" key="3">
    <source>
        <dbReference type="Proteomes" id="UP000282087"/>
    </source>
</evidence>